<dbReference type="Proteomes" id="UP000018208">
    <property type="component" value="Unassembled WGS sequence"/>
</dbReference>
<protein>
    <recommendedName>
        <fullName evidence="4">Tubulin--tyrosine ligase-like protein 5</fullName>
    </recommendedName>
</protein>
<reference evidence="7" key="2">
    <citation type="submission" date="2020-12" db="EMBL/GenBank/DDBJ databases">
        <title>New Spironucleus salmonicida genome in near-complete chromosomes.</title>
        <authorList>
            <person name="Xu F."/>
            <person name="Kurt Z."/>
            <person name="Jimenez-Gonzalez A."/>
            <person name="Astvaldsson A."/>
            <person name="Andersson J.O."/>
            <person name="Svard S.G."/>
        </authorList>
    </citation>
    <scope>NUCLEOTIDE SEQUENCE</scope>
    <source>
        <strain evidence="7">ATCC 50377</strain>
    </source>
</reference>
<dbReference type="GO" id="GO:0015631">
    <property type="term" value="F:tubulin binding"/>
    <property type="evidence" value="ECO:0007669"/>
    <property type="project" value="TreeGrafter"/>
</dbReference>
<evidence type="ECO:0000313" key="6">
    <source>
        <dbReference type="EMBL" id="EST45598.1"/>
    </source>
</evidence>
<dbReference type="OrthoDB" id="202825at2759"/>
<accession>V6LN00</accession>
<evidence type="ECO:0000256" key="5">
    <source>
        <dbReference type="ARBA" id="ARBA00049274"/>
    </source>
</evidence>
<dbReference type="EMBL" id="AUWU02000001">
    <property type="protein sequence ID" value="KAH0577091.1"/>
    <property type="molecule type" value="Genomic_DNA"/>
</dbReference>
<dbReference type="SUPFAM" id="SSF56059">
    <property type="entry name" value="Glutathione synthetase ATP-binding domain-like"/>
    <property type="match status" value="1"/>
</dbReference>
<dbReference type="EMBL" id="KI546090">
    <property type="protein sequence ID" value="EST45598.1"/>
    <property type="molecule type" value="Genomic_DNA"/>
</dbReference>
<keyword evidence="3" id="KW-0067">ATP-binding</keyword>
<evidence type="ECO:0000313" key="7">
    <source>
        <dbReference type="EMBL" id="KAH0577091.1"/>
    </source>
</evidence>
<name>V6LN00_9EUKA</name>
<sequence length="544" mass="61739">MNSEELARRRNLPADFLPLPRLIPSIIPNHPPILSFYSSNSTIPLPSISLSTPRKISDDFEIPPQNLLAIFHGTQQPAVSSAFQDAGFAVAPRELQQQFNICWGHPLGLDFYKTLSPGQLCGQFPGSNAIGRKDTMGQLLREMKLKWPQKYQFVPQTWIIPDGLEEFREEAGEGFYIYKPAMASEGRGIELIKRDSELPKGLDVPAVIQEYMDNLLIINGFKFDIRLYVMVTSIDPLIFYIYDEGLGRFATHKYEKVNDGNFDDKTMHLTNFSINFKSDEFHMDGFPSKWKWTELLDYLDDNRQFFKAGSTILADTKKGAVKDYILKDVDELIIKTLIGVEPRMHLFSHNAGLANVYPRRNFGLYGFDIMFTEAGEALLVEINKSPSKNTKTDLDVEIKYPLMVNTLNLLGYAPAFHQSGMAAVPERFATEDEATIARFGGRLKSADCRQYRPFRLENGEQKHSFKTGADLRSFGTVPDLTRFERRVLWQLVDEGARLGQFRRLFPRGEAADLELLGGERLLNHLCCWFVGQADGPEQLRAAGL</sequence>
<keyword evidence="8" id="KW-1185">Reference proteome</keyword>
<evidence type="ECO:0000256" key="4">
    <source>
        <dbReference type="ARBA" id="ARBA00041448"/>
    </source>
</evidence>
<organism evidence="6">
    <name type="scientific">Spironucleus salmonicida</name>
    <dbReference type="NCBI Taxonomy" id="348837"/>
    <lineage>
        <taxon>Eukaryota</taxon>
        <taxon>Metamonada</taxon>
        <taxon>Diplomonadida</taxon>
        <taxon>Hexamitidae</taxon>
        <taxon>Hexamitinae</taxon>
        <taxon>Spironucleus</taxon>
    </lineage>
</organism>
<proteinExistence type="predicted"/>
<dbReference type="GO" id="GO:0070740">
    <property type="term" value="F:tubulin-glutamic acid ligase activity"/>
    <property type="evidence" value="ECO:0007669"/>
    <property type="project" value="TreeGrafter"/>
</dbReference>
<evidence type="ECO:0000256" key="2">
    <source>
        <dbReference type="ARBA" id="ARBA00022741"/>
    </source>
</evidence>
<evidence type="ECO:0000256" key="3">
    <source>
        <dbReference type="ARBA" id="ARBA00022840"/>
    </source>
</evidence>
<gene>
    <name evidence="6" type="ORF">SS50377_14445</name>
    <name evidence="7" type="ORF">SS50377_20440</name>
</gene>
<evidence type="ECO:0000313" key="8">
    <source>
        <dbReference type="Proteomes" id="UP000018208"/>
    </source>
</evidence>
<reference evidence="6 7" key="1">
    <citation type="journal article" date="2014" name="PLoS Genet.">
        <title>The Genome of Spironucleus salmonicida Highlights a Fish Pathogen Adapted to Fluctuating Environments.</title>
        <authorList>
            <person name="Xu F."/>
            <person name="Jerlstrom-Hultqvist J."/>
            <person name="Einarsson E."/>
            <person name="Astvaldsson A."/>
            <person name="Svard S.G."/>
            <person name="Andersson J.O."/>
        </authorList>
    </citation>
    <scope>NUCLEOTIDE SEQUENCE</scope>
    <source>
        <strain evidence="7">ATCC 50377</strain>
    </source>
</reference>
<comment type="catalytic activity">
    <reaction evidence="5">
        <text>L-glutamyl-[protein] + L-glutamate + ATP = gamma-L-glutamyl-L-glutamyl-[protein] + ADP + phosphate + H(+)</text>
        <dbReference type="Rhea" id="RHEA:60144"/>
        <dbReference type="Rhea" id="RHEA-COMP:10208"/>
        <dbReference type="Rhea" id="RHEA-COMP:15517"/>
        <dbReference type="ChEBI" id="CHEBI:15378"/>
        <dbReference type="ChEBI" id="CHEBI:29973"/>
        <dbReference type="ChEBI" id="CHEBI:29985"/>
        <dbReference type="ChEBI" id="CHEBI:30616"/>
        <dbReference type="ChEBI" id="CHEBI:43474"/>
        <dbReference type="ChEBI" id="CHEBI:143622"/>
        <dbReference type="ChEBI" id="CHEBI:456216"/>
    </reaction>
    <physiologicalReaction direction="left-to-right" evidence="5">
        <dbReference type="Rhea" id="RHEA:60145"/>
    </physiologicalReaction>
</comment>
<dbReference type="Pfam" id="PF03133">
    <property type="entry name" value="TTL"/>
    <property type="match status" value="1"/>
</dbReference>
<dbReference type="GO" id="GO:0005524">
    <property type="term" value="F:ATP binding"/>
    <property type="evidence" value="ECO:0007669"/>
    <property type="project" value="UniProtKB-KW"/>
</dbReference>
<dbReference type="PROSITE" id="PS51221">
    <property type="entry name" value="TTL"/>
    <property type="match status" value="1"/>
</dbReference>
<dbReference type="PANTHER" id="PTHR12241:SF145">
    <property type="entry name" value="TUBULIN POLYGLUTAMYLASE TTLL5"/>
    <property type="match status" value="1"/>
</dbReference>
<dbReference type="Gene3D" id="3.30.470.20">
    <property type="entry name" value="ATP-grasp fold, B domain"/>
    <property type="match status" value="1"/>
</dbReference>
<dbReference type="AlphaFoldDB" id="V6LN00"/>
<dbReference type="GO" id="GO:0036064">
    <property type="term" value="C:ciliary basal body"/>
    <property type="evidence" value="ECO:0007669"/>
    <property type="project" value="TreeGrafter"/>
</dbReference>
<dbReference type="VEuPathDB" id="GiardiaDB:SS50377_20440"/>
<keyword evidence="2" id="KW-0547">Nucleotide-binding</keyword>
<evidence type="ECO:0000256" key="1">
    <source>
        <dbReference type="ARBA" id="ARBA00022598"/>
    </source>
</evidence>
<dbReference type="GO" id="GO:0000226">
    <property type="term" value="P:microtubule cytoskeleton organization"/>
    <property type="evidence" value="ECO:0007669"/>
    <property type="project" value="TreeGrafter"/>
</dbReference>
<keyword evidence="1 6" id="KW-0436">Ligase</keyword>
<dbReference type="PANTHER" id="PTHR12241">
    <property type="entry name" value="TUBULIN POLYGLUTAMYLASE"/>
    <property type="match status" value="1"/>
</dbReference>
<dbReference type="InterPro" id="IPR004344">
    <property type="entry name" value="TTL/TTLL_fam"/>
</dbReference>